<dbReference type="OrthoDB" id="9796920at2"/>
<evidence type="ECO:0000313" key="4">
    <source>
        <dbReference type="Proteomes" id="UP000189777"/>
    </source>
</evidence>
<dbReference type="STRING" id="526729.SAMN04324258_4273"/>
<evidence type="ECO:0000256" key="1">
    <source>
        <dbReference type="SAM" id="MobiDB-lite"/>
    </source>
</evidence>
<feature type="region of interest" description="Disordered" evidence="1">
    <location>
        <begin position="162"/>
        <end position="194"/>
    </location>
</feature>
<feature type="domain" description="YbaK/aminoacyl-tRNA synthetase-associated" evidence="2">
    <location>
        <begin position="32"/>
        <end position="152"/>
    </location>
</feature>
<dbReference type="Proteomes" id="UP000189777">
    <property type="component" value="Unassembled WGS sequence"/>
</dbReference>
<dbReference type="Gene3D" id="3.90.960.10">
    <property type="entry name" value="YbaK/aminoacyl-tRNA synthetase-associated domain"/>
    <property type="match status" value="1"/>
</dbReference>
<dbReference type="Pfam" id="PF04073">
    <property type="entry name" value="tRNA_edit"/>
    <property type="match status" value="1"/>
</dbReference>
<dbReference type="EMBL" id="FUZQ01000008">
    <property type="protein sequence ID" value="SKC81651.1"/>
    <property type="molecule type" value="Genomic_DNA"/>
</dbReference>
<dbReference type="GO" id="GO:0002161">
    <property type="term" value="F:aminoacyl-tRNA deacylase activity"/>
    <property type="evidence" value="ECO:0007669"/>
    <property type="project" value="InterPro"/>
</dbReference>
<dbReference type="PANTHER" id="PTHR30411">
    <property type="entry name" value="CYTOPLASMIC PROTEIN"/>
    <property type="match status" value="1"/>
</dbReference>
<dbReference type="CDD" id="cd04332">
    <property type="entry name" value="YbaK_like"/>
    <property type="match status" value="1"/>
</dbReference>
<name>A0A1T5M076_9MICO</name>
<dbReference type="AlphaFoldDB" id="A0A1T5M076"/>
<reference evidence="3 4" key="1">
    <citation type="submission" date="2017-02" db="EMBL/GenBank/DDBJ databases">
        <authorList>
            <person name="Peterson S.W."/>
        </authorList>
    </citation>
    <scope>NUCLEOTIDE SEQUENCE [LARGE SCALE GENOMIC DNA]</scope>
    <source>
        <strain evidence="3 4">DSM 21481</strain>
    </source>
</reference>
<keyword evidence="4" id="KW-1185">Reference proteome</keyword>
<gene>
    <name evidence="3" type="ORF">SAMN04324258_4273</name>
</gene>
<dbReference type="InterPro" id="IPR036754">
    <property type="entry name" value="YbaK/aa-tRNA-synt-asso_dom_sf"/>
</dbReference>
<accession>A0A1T5M076</accession>
<evidence type="ECO:0000259" key="2">
    <source>
        <dbReference type="Pfam" id="PF04073"/>
    </source>
</evidence>
<evidence type="ECO:0000313" key="3">
    <source>
        <dbReference type="EMBL" id="SKC81651.1"/>
    </source>
</evidence>
<dbReference type="SUPFAM" id="SSF55826">
    <property type="entry name" value="YbaK/ProRS associated domain"/>
    <property type="match status" value="1"/>
</dbReference>
<dbReference type="PANTHER" id="PTHR30411:SF1">
    <property type="entry name" value="CYTOPLASMIC PROTEIN"/>
    <property type="match status" value="1"/>
</dbReference>
<feature type="compositionally biased region" description="Low complexity" evidence="1">
    <location>
        <begin position="167"/>
        <end position="184"/>
    </location>
</feature>
<protein>
    <submittedName>
        <fullName evidence="3">Cys-tRNA(Pro) deacylase</fullName>
    </submittedName>
</protein>
<organism evidence="3 4">
    <name type="scientific">Krasilnikoviella flava</name>
    <dbReference type="NCBI Taxonomy" id="526729"/>
    <lineage>
        <taxon>Bacteria</taxon>
        <taxon>Bacillati</taxon>
        <taxon>Actinomycetota</taxon>
        <taxon>Actinomycetes</taxon>
        <taxon>Micrococcales</taxon>
        <taxon>Promicromonosporaceae</taxon>
        <taxon>Krasilnikoviella</taxon>
    </lineage>
</organism>
<dbReference type="InterPro" id="IPR007214">
    <property type="entry name" value="YbaK/aa-tRNA-synth-assoc-dom"/>
</dbReference>
<sequence length="194" mass="20283">MTAPAPTEETPGERRTREALEASGLAFEIVRHGPVRSLAEAARARGVLPAQVVKTIVVRRGEGDFLFVLVPGDRTIAWPRLRALLGVSRLSMPDKEVARDVTGYERGTITPFGSLTAWPVVADSRIPDAGRVSVGGGGHGVSATVDGADLARVLDARVADITDLDDPGPAGTARATPAGPTSTRENGRTLDESA</sequence>
<proteinExistence type="predicted"/>
<feature type="compositionally biased region" description="Basic and acidic residues" evidence="1">
    <location>
        <begin position="185"/>
        <end position="194"/>
    </location>
</feature>